<evidence type="ECO:0008006" key="4">
    <source>
        <dbReference type="Google" id="ProtNLM"/>
    </source>
</evidence>
<organism evidence="2 3">
    <name type="scientific">Meripilus lineatus</name>
    <dbReference type="NCBI Taxonomy" id="2056292"/>
    <lineage>
        <taxon>Eukaryota</taxon>
        <taxon>Fungi</taxon>
        <taxon>Dikarya</taxon>
        <taxon>Basidiomycota</taxon>
        <taxon>Agaricomycotina</taxon>
        <taxon>Agaricomycetes</taxon>
        <taxon>Polyporales</taxon>
        <taxon>Meripilaceae</taxon>
        <taxon>Meripilus</taxon>
    </lineage>
</organism>
<dbReference type="EMBL" id="JANAWD010000110">
    <property type="protein sequence ID" value="KAJ3486789.1"/>
    <property type="molecule type" value="Genomic_DNA"/>
</dbReference>
<evidence type="ECO:0000256" key="1">
    <source>
        <dbReference type="SAM" id="MobiDB-lite"/>
    </source>
</evidence>
<reference evidence="2" key="1">
    <citation type="submission" date="2022-07" db="EMBL/GenBank/DDBJ databases">
        <title>Genome Sequence of Physisporinus lineatus.</title>
        <authorList>
            <person name="Buettner E."/>
        </authorList>
    </citation>
    <scope>NUCLEOTIDE SEQUENCE</scope>
    <source>
        <strain evidence="2">VT162</strain>
    </source>
</reference>
<sequence>MPSSPSLKVSLEKYPQRSFVKIACFLFTILFCMSHLWRMLDKGLAPNIFKLHIQDDEHDQQRPRETASHTQNVSDGSDNLPIDFNTTAAKSRILATVVLPVILPTVAGLRRTILDISLAFSSPSDLILVATPALQVTIRDIVRLVLLSEDGLDHLDISIYTWPTELEEPLAVLSAARTVSSDWLAILSSPGLSQLDDNHKAILSSDSLPRIPIPVGVVGEGFEDGEPICVESTEVPRPVEFLYPPFLTPSSLVPSLDLIGGPSSNVWKSLGAYVSSTRSDGMGGILAGLRQPPSLSLCASQVVLHDDLDPPTNQNQPLREQDSADDSIEPTNSSDTAAFIAPTLQELRSLYPAICRLQEANYSVHALVGAQDPDLQVGNSTPSLHLEPSFCSINVSVIPESLSVDDASLMLLEWFDEVPSLDAVISPNRPHTLLTAFNLILNEYPHKTKLNLRIPPEDLPYSDWIGTLSLVELQNWHKPQVEIVVITHDRAKSLSRLLRSLSVAKYYGDRVNIRINMEQTVDEETLRVVQAFDWKHGASRYGHPTNRKSTMFGISLYQQKNLELRPEGRHRFAARTTFSLASLHSVNTPYLSQIPCSWGAVYFPEHWRQFHDYLTVRLSGKYPPLSLDSIVAPGLRSNKWTKSWKKYFIEMAFLRGYLMLYPNYEGYVSLSTNHLEVGSHVKDVPPEVYAQKQKLFRHPLMRLPSSQPGVPTSSGLLQLPSGTLPPWDSLPVLDLLGLRSTEDILFRRGQRRIREIFGCYSSPKDQDPRKWLCFEQ</sequence>
<feature type="region of interest" description="Disordered" evidence="1">
    <location>
        <begin position="58"/>
        <end position="79"/>
    </location>
</feature>
<dbReference type="AlphaFoldDB" id="A0AAD5V5G1"/>
<dbReference type="Proteomes" id="UP001212997">
    <property type="component" value="Unassembled WGS sequence"/>
</dbReference>
<evidence type="ECO:0000313" key="2">
    <source>
        <dbReference type="EMBL" id="KAJ3486789.1"/>
    </source>
</evidence>
<protein>
    <recommendedName>
        <fullName evidence="4">Glycosyltransferase 2</fullName>
    </recommendedName>
</protein>
<comment type="caution">
    <text evidence="2">The sequence shown here is derived from an EMBL/GenBank/DDBJ whole genome shotgun (WGS) entry which is preliminary data.</text>
</comment>
<accession>A0AAD5V5G1</accession>
<proteinExistence type="predicted"/>
<feature type="region of interest" description="Disordered" evidence="1">
    <location>
        <begin position="306"/>
        <end position="334"/>
    </location>
</feature>
<feature type="compositionally biased region" description="Basic and acidic residues" evidence="1">
    <location>
        <begin position="58"/>
        <end position="67"/>
    </location>
</feature>
<evidence type="ECO:0000313" key="3">
    <source>
        <dbReference type="Proteomes" id="UP001212997"/>
    </source>
</evidence>
<keyword evidence="3" id="KW-1185">Reference proteome</keyword>
<dbReference type="PANTHER" id="PTHR33604:SF3">
    <property type="entry name" value="OSJNBA0004B13.7 PROTEIN"/>
    <property type="match status" value="1"/>
</dbReference>
<gene>
    <name evidence="2" type="ORF">NLI96_g3975</name>
</gene>
<feature type="compositionally biased region" description="Polar residues" evidence="1">
    <location>
        <begin position="68"/>
        <end position="77"/>
    </location>
</feature>
<dbReference type="PANTHER" id="PTHR33604">
    <property type="entry name" value="OSJNBA0004B13.7 PROTEIN"/>
    <property type="match status" value="1"/>
</dbReference>
<name>A0AAD5V5G1_9APHY</name>